<dbReference type="SUPFAM" id="SSF47384">
    <property type="entry name" value="Homodimeric domain of signal transducing histidine kinase"/>
    <property type="match status" value="1"/>
</dbReference>
<evidence type="ECO:0000256" key="8">
    <source>
        <dbReference type="ARBA" id="ARBA00022777"/>
    </source>
</evidence>
<dbReference type="PROSITE" id="PS50112">
    <property type="entry name" value="PAS"/>
    <property type="match status" value="1"/>
</dbReference>
<dbReference type="InterPro" id="IPR036097">
    <property type="entry name" value="HisK_dim/P_sf"/>
</dbReference>
<dbReference type="InterPro" id="IPR004358">
    <property type="entry name" value="Sig_transdc_His_kin-like_C"/>
</dbReference>
<dbReference type="Gene3D" id="1.10.287.130">
    <property type="match status" value="1"/>
</dbReference>
<dbReference type="Proteomes" id="UP000194873">
    <property type="component" value="Unassembled WGS sequence"/>
</dbReference>
<protein>
    <recommendedName>
        <fullName evidence="3">histidine kinase</fullName>
        <ecNumber evidence="3">2.7.13.3</ecNumber>
    </recommendedName>
</protein>
<dbReference type="AlphaFoldDB" id="A0A243W9U3"/>
<feature type="transmembrane region" description="Helical" evidence="13">
    <location>
        <begin position="178"/>
        <end position="197"/>
    </location>
</feature>
<dbReference type="SUPFAM" id="SSF55785">
    <property type="entry name" value="PYP-like sensor domain (PAS domain)"/>
    <property type="match status" value="1"/>
</dbReference>
<dbReference type="SUPFAM" id="SSF158472">
    <property type="entry name" value="HAMP domain-like"/>
    <property type="match status" value="1"/>
</dbReference>
<dbReference type="InterPro" id="IPR035965">
    <property type="entry name" value="PAS-like_dom_sf"/>
</dbReference>
<evidence type="ECO:0000256" key="11">
    <source>
        <dbReference type="ARBA" id="ARBA00023012"/>
    </source>
</evidence>
<evidence type="ECO:0000256" key="2">
    <source>
        <dbReference type="ARBA" id="ARBA00004141"/>
    </source>
</evidence>
<dbReference type="GO" id="GO:0030295">
    <property type="term" value="F:protein kinase activator activity"/>
    <property type="evidence" value="ECO:0007669"/>
    <property type="project" value="TreeGrafter"/>
</dbReference>
<evidence type="ECO:0000256" key="6">
    <source>
        <dbReference type="ARBA" id="ARBA00022692"/>
    </source>
</evidence>
<keyword evidence="4" id="KW-0597">Phosphoprotein</keyword>
<dbReference type="PRINTS" id="PR00344">
    <property type="entry name" value="BCTRLSENSOR"/>
</dbReference>
<dbReference type="InterPro" id="IPR000014">
    <property type="entry name" value="PAS"/>
</dbReference>
<dbReference type="InterPro" id="IPR036890">
    <property type="entry name" value="HATPase_C_sf"/>
</dbReference>
<dbReference type="SMART" id="SM00388">
    <property type="entry name" value="HisKA"/>
    <property type="match status" value="1"/>
</dbReference>
<organism evidence="17 18">
    <name type="scientific">Hymenobacter crusticola</name>
    <dbReference type="NCBI Taxonomy" id="1770526"/>
    <lineage>
        <taxon>Bacteria</taxon>
        <taxon>Pseudomonadati</taxon>
        <taxon>Bacteroidota</taxon>
        <taxon>Cytophagia</taxon>
        <taxon>Cytophagales</taxon>
        <taxon>Hymenobacteraceae</taxon>
        <taxon>Hymenobacter</taxon>
    </lineage>
</organism>
<evidence type="ECO:0000259" key="14">
    <source>
        <dbReference type="PROSITE" id="PS50109"/>
    </source>
</evidence>
<reference evidence="17 18" key="1">
    <citation type="submission" date="2017-01" db="EMBL/GenBank/DDBJ databases">
        <title>A new Hymenobacter.</title>
        <authorList>
            <person name="Liang Y."/>
            <person name="Feng F."/>
        </authorList>
    </citation>
    <scope>NUCLEOTIDE SEQUENCE [LARGE SCALE GENOMIC DNA]</scope>
    <source>
        <strain evidence="17">MIMBbqt21</strain>
    </source>
</reference>
<dbReference type="PANTHER" id="PTHR42878:SF7">
    <property type="entry name" value="SENSOR HISTIDINE KINASE GLRK"/>
    <property type="match status" value="1"/>
</dbReference>
<feature type="domain" description="HAMP" evidence="16">
    <location>
        <begin position="199"/>
        <end position="251"/>
    </location>
</feature>
<keyword evidence="8" id="KW-0418">Kinase</keyword>
<evidence type="ECO:0000256" key="3">
    <source>
        <dbReference type="ARBA" id="ARBA00012438"/>
    </source>
</evidence>
<evidence type="ECO:0000256" key="7">
    <source>
        <dbReference type="ARBA" id="ARBA00022741"/>
    </source>
</evidence>
<dbReference type="SMART" id="SM00387">
    <property type="entry name" value="HATPase_c"/>
    <property type="match status" value="1"/>
</dbReference>
<dbReference type="SMART" id="SM00304">
    <property type="entry name" value="HAMP"/>
    <property type="match status" value="1"/>
</dbReference>
<dbReference type="SUPFAM" id="SSF55874">
    <property type="entry name" value="ATPase domain of HSP90 chaperone/DNA topoisomerase II/histidine kinase"/>
    <property type="match status" value="1"/>
</dbReference>
<dbReference type="PROSITE" id="PS50109">
    <property type="entry name" value="HIS_KIN"/>
    <property type="match status" value="1"/>
</dbReference>
<dbReference type="Gene3D" id="3.30.450.20">
    <property type="entry name" value="PAS domain"/>
    <property type="match status" value="1"/>
</dbReference>
<evidence type="ECO:0000256" key="4">
    <source>
        <dbReference type="ARBA" id="ARBA00022553"/>
    </source>
</evidence>
<gene>
    <name evidence="17" type="ORF">BXP70_18795</name>
</gene>
<dbReference type="Gene3D" id="6.10.340.10">
    <property type="match status" value="1"/>
</dbReference>
<evidence type="ECO:0000256" key="10">
    <source>
        <dbReference type="ARBA" id="ARBA00022989"/>
    </source>
</evidence>
<evidence type="ECO:0000259" key="16">
    <source>
        <dbReference type="PROSITE" id="PS50885"/>
    </source>
</evidence>
<comment type="subcellular location">
    <subcellularLocation>
        <location evidence="2">Membrane</location>
        <topology evidence="2">Multi-pass membrane protein</topology>
    </subcellularLocation>
</comment>
<dbReference type="InterPro" id="IPR003661">
    <property type="entry name" value="HisK_dim/P_dom"/>
</dbReference>
<comment type="caution">
    <text evidence="17">The sequence shown here is derived from an EMBL/GenBank/DDBJ whole genome shotgun (WGS) entry which is preliminary data.</text>
</comment>
<name>A0A243W9U3_9BACT</name>
<dbReference type="InterPro" id="IPR003594">
    <property type="entry name" value="HATPase_dom"/>
</dbReference>
<dbReference type="InterPro" id="IPR050351">
    <property type="entry name" value="BphY/WalK/GraS-like"/>
</dbReference>
<dbReference type="EC" id="2.7.13.3" evidence="3"/>
<evidence type="ECO:0000256" key="1">
    <source>
        <dbReference type="ARBA" id="ARBA00000085"/>
    </source>
</evidence>
<keyword evidence="18" id="KW-1185">Reference proteome</keyword>
<feature type="domain" description="PAS" evidence="15">
    <location>
        <begin position="260"/>
        <end position="305"/>
    </location>
</feature>
<evidence type="ECO:0000256" key="5">
    <source>
        <dbReference type="ARBA" id="ARBA00022679"/>
    </source>
</evidence>
<keyword evidence="12 13" id="KW-0472">Membrane</keyword>
<dbReference type="PANTHER" id="PTHR42878">
    <property type="entry name" value="TWO-COMPONENT HISTIDINE KINASE"/>
    <property type="match status" value="1"/>
</dbReference>
<accession>A0A243W9U3</accession>
<dbReference type="RefSeq" id="WP_086595647.1">
    <property type="nucleotide sequence ID" value="NZ_MTSE01000011.1"/>
</dbReference>
<comment type="catalytic activity">
    <reaction evidence="1">
        <text>ATP + protein L-histidine = ADP + protein N-phospho-L-histidine.</text>
        <dbReference type="EC" id="2.7.13.3"/>
    </reaction>
</comment>
<evidence type="ECO:0000259" key="15">
    <source>
        <dbReference type="PROSITE" id="PS50112"/>
    </source>
</evidence>
<dbReference type="InterPro" id="IPR003660">
    <property type="entry name" value="HAMP_dom"/>
</dbReference>
<dbReference type="SMART" id="SM00091">
    <property type="entry name" value="PAS"/>
    <property type="match status" value="1"/>
</dbReference>
<evidence type="ECO:0000256" key="12">
    <source>
        <dbReference type="ARBA" id="ARBA00023136"/>
    </source>
</evidence>
<dbReference type="OrthoDB" id="9813151at2"/>
<dbReference type="GO" id="GO:0000155">
    <property type="term" value="F:phosphorelay sensor kinase activity"/>
    <property type="evidence" value="ECO:0007669"/>
    <property type="project" value="InterPro"/>
</dbReference>
<feature type="transmembrane region" description="Helical" evidence="13">
    <location>
        <begin position="6"/>
        <end position="27"/>
    </location>
</feature>
<keyword evidence="10 13" id="KW-1133">Transmembrane helix</keyword>
<dbReference type="GO" id="GO:0000156">
    <property type="term" value="F:phosphorelay response regulator activity"/>
    <property type="evidence" value="ECO:0007669"/>
    <property type="project" value="TreeGrafter"/>
</dbReference>
<keyword evidence="9" id="KW-0067">ATP-binding</keyword>
<dbReference type="Gene3D" id="3.30.565.10">
    <property type="entry name" value="Histidine kinase-like ATPase, C-terminal domain"/>
    <property type="match status" value="1"/>
</dbReference>
<evidence type="ECO:0000256" key="9">
    <source>
        <dbReference type="ARBA" id="ARBA00022840"/>
    </source>
</evidence>
<dbReference type="FunFam" id="3.30.565.10:FF:000006">
    <property type="entry name" value="Sensor histidine kinase WalK"/>
    <property type="match status" value="1"/>
</dbReference>
<dbReference type="CDD" id="cd06225">
    <property type="entry name" value="HAMP"/>
    <property type="match status" value="1"/>
</dbReference>
<dbReference type="Pfam" id="PF02518">
    <property type="entry name" value="HATPase_c"/>
    <property type="match status" value="1"/>
</dbReference>
<feature type="domain" description="Histidine kinase" evidence="14">
    <location>
        <begin position="394"/>
        <end position="614"/>
    </location>
</feature>
<evidence type="ECO:0000313" key="17">
    <source>
        <dbReference type="EMBL" id="OUJ72308.1"/>
    </source>
</evidence>
<keyword evidence="11" id="KW-0902">Two-component regulatory system</keyword>
<sequence length="619" mass="69220">MNLKNKITLGFLAVLAMLIGVSAYALYSVKRLERSSSMVLQDNFYSVQLGQQMFAALDALAPLEQQRYLGGTAPPEYTASLQNGLQRFRQSLTREAGNITEVGERQVVDSLTRLFADYQLLLDPQSANAPTSAFYLQQILPRHQLLRAQTARMVQLNMQALMRKNKVAQQTATKANRYTVALLTFSVLFTMLFIFSVPEATVAPLRQLTASLANAARHDFTASIPEEGNDEFTQVARSFNQMLLQLRDYRTSTLAELITERNRVVSIVNSLDEGLLLIDQNRRVIVANPVVSNLLGIPLEQLENRVADEVAKENDLLREMLNRLDLPPNRREADPPLLTLAQAGEEAYYRLIVHDVVSYNEALEKKAFVGSILLLRNVSDFKKLDQAKSNFLATVSHELKTPLSSINFSLMLLQDQRVGPINEAQQKLLATLNRENQRLLKLVGELIDVSRLESGNIQLNFQPSRIHDIVQFGADTIQLQLQPKQLTLNIEVPETLPPVRADIEKTTWVLLNLLANAIRYSPEQEAIHIRADLAPDGQQVQVRVRDHGPGIAPQYQEKIFQRFVQIPDKNGYKGGSGLGLSIAREFITSQGGRLWVESELGSGSTFVFSLPVVAQGEVS</sequence>
<evidence type="ECO:0000256" key="13">
    <source>
        <dbReference type="SAM" id="Phobius"/>
    </source>
</evidence>
<dbReference type="EMBL" id="MTSE01000011">
    <property type="protein sequence ID" value="OUJ72308.1"/>
    <property type="molecule type" value="Genomic_DNA"/>
</dbReference>
<keyword evidence="7" id="KW-0547">Nucleotide-binding</keyword>
<dbReference type="GO" id="GO:0005524">
    <property type="term" value="F:ATP binding"/>
    <property type="evidence" value="ECO:0007669"/>
    <property type="project" value="UniProtKB-KW"/>
</dbReference>
<dbReference type="Pfam" id="PF00512">
    <property type="entry name" value="HisKA"/>
    <property type="match status" value="1"/>
</dbReference>
<dbReference type="InterPro" id="IPR005467">
    <property type="entry name" value="His_kinase_dom"/>
</dbReference>
<keyword evidence="5" id="KW-0808">Transferase</keyword>
<proteinExistence type="predicted"/>
<evidence type="ECO:0000313" key="18">
    <source>
        <dbReference type="Proteomes" id="UP000194873"/>
    </source>
</evidence>
<keyword evidence="6 13" id="KW-0812">Transmembrane</keyword>
<dbReference type="Pfam" id="PF00672">
    <property type="entry name" value="HAMP"/>
    <property type="match status" value="1"/>
</dbReference>
<dbReference type="GO" id="GO:0007234">
    <property type="term" value="P:osmosensory signaling via phosphorelay pathway"/>
    <property type="evidence" value="ECO:0007669"/>
    <property type="project" value="TreeGrafter"/>
</dbReference>
<dbReference type="PROSITE" id="PS50885">
    <property type="entry name" value="HAMP"/>
    <property type="match status" value="1"/>
</dbReference>
<dbReference type="GO" id="GO:0016020">
    <property type="term" value="C:membrane"/>
    <property type="evidence" value="ECO:0007669"/>
    <property type="project" value="UniProtKB-SubCell"/>
</dbReference>
<dbReference type="CDD" id="cd00082">
    <property type="entry name" value="HisKA"/>
    <property type="match status" value="1"/>
</dbReference>